<accession>A0A1X2IWA6</accession>
<feature type="transmembrane region" description="Helical" evidence="1">
    <location>
        <begin position="27"/>
        <end position="44"/>
    </location>
</feature>
<evidence type="ECO:0000313" key="2">
    <source>
        <dbReference type="EMBL" id="ORZ23320.1"/>
    </source>
</evidence>
<keyword evidence="1" id="KW-0812">Transmembrane</keyword>
<keyword evidence="3" id="KW-1185">Reference proteome</keyword>
<dbReference type="Proteomes" id="UP000193560">
    <property type="component" value="Unassembled WGS sequence"/>
</dbReference>
<keyword evidence="1" id="KW-0472">Membrane</keyword>
<evidence type="ECO:0000313" key="3">
    <source>
        <dbReference type="Proteomes" id="UP000193560"/>
    </source>
</evidence>
<gene>
    <name evidence="2" type="ORF">BCR42DRAFT_404484</name>
</gene>
<evidence type="ECO:0008006" key="4">
    <source>
        <dbReference type="Google" id="ProtNLM"/>
    </source>
</evidence>
<dbReference type="EMBL" id="MCGE01000003">
    <property type="protein sequence ID" value="ORZ23320.1"/>
    <property type="molecule type" value="Genomic_DNA"/>
</dbReference>
<sequence>MNGKKISTVATVRTPTSFEVSSMDKTITLSSSIVLFLLIVFDQYRLVFYKIGAIFDGGRVHDLGI</sequence>
<comment type="caution">
    <text evidence="2">The sequence shown here is derived from an EMBL/GenBank/DDBJ whole genome shotgun (WGS) entry which is preliminary data.</text>
</comment>
<organism evidence="2 3">
    <name type="scientific">Absidia repens</name>
    <dbReference type="NCBI Taxonomy" id="90262"/>
    <lineage>
        <taxon>Eukaryota</taxon>
        <taxon>Fungi</taxon>
        <taxon>Fungi incertae sedis</taxon>
        <taxon>Mucoromycota</taxon>
        <taxon>Mucoromycotina</taxon>
        <taxon>Mucoromycetes</taxon>
        <taxon>Mucorales</taxon>
        <taxon>Cunninghamellaceae</taxon>
        <taxon>Absidia</taxon>
    </lineage>
</organism>
<proteinExistence type="predicted"/>
<keyword evidence="1" id="KW-1133">Transmembrane helix</keyword>
<reference evidence="2 3" key="1">
    <citation type="submission" date="2016-07" db="EMBL/GenBank/DDBJ databases">
        <title>Pervasive Adenine N6-methylation of Active Genes in Fungi.</title>
        <authorList>
            <consortium name="DOE Joint Genome Institute"/>
            <person name="Mondo S.J."/>
            <person name="Dannebaum R.O."/>
            <person name="Kuo R.C."/>
            <person name="Labutti K."/>
            <person name="Haridas S."/>
            <person name="Kuo A."/>
            <person name="Salamov A."/>
            <person name="Ahrendt S.R."/>
            <person name="Lipzen A."/>
            <person name="Sullivan W."/>
            <person name="Andreopoulos W.B."/>
            <person name="Clum A."/>
            <person name="Lindquist E."/>
            <person name="Daum C."/>
            <person name="Ramamoorthy G.K."/>
            <person name="Gryganskyi A."/>
            <person name="Culley D."/>
            <person name="Magnuson J.K."/>
            <person name="James T.Y."/>
            <person name="O'Malley M.A."/>
            <person name="Stajich J.E."/>
            <person name="Spatafora J.W."/>
            <person name="Visel A."/>
            <person name="Grigoriev I.V."/>
        </authorList>
    </citation>
    <scope>NUCLEOTIDE SEQUENCE [LARGE SCALE GENOMIC DNA]</scope>
    <source>
        <strain evidence="2 3">NRRL 1336</strain>
    </source>
</reference>
<dbReference type="AlphaFoldDB" id="A0A1X2IWA6"/>
<protein>
    <recommendedName>
        <fullName evidence="4">Transmembrane protein</fullName>
    </recommendedName>
</protein>
<name>A0A1X2IWA6_9FUNG</name>
<evidence type="ECO:0000256" key="1">
    <source>
        <dbReference type="SAM" id="Phobius"/>
    </source>
</evidence>